<keyword evidence="2" id="KW-0223">Dioxygenase</keyword>
<dbReference type="KEGG" id="uli:ETAA1_33990"/>
<gene>
    <name evidence="2" type="ORF">ETAA1_33990</name>
</gene>
<evidence type="ECO:0000256" key="1">
    <source>
        <dbReference type="ARBA" id="ARBA00001954"/>
    </source>
</evidence>
<keyword evidence="3" id="KW-1185">Reference proteome</keyword>
<dbReference type="RefSeq" id="WP_145240378.1">
    <property type="nucleotide sequence ID" value="NZ_CP036273.1"/>
</dbReference>
<dbReference type="SUPFAM" id="SSF51197">
    <property type="entry name" value="Clavaminate synthase-like"/>
    <property type="match status" value="1"/>
</dbReference>
<organism evidence="2 3">
    <name type="scientific">Urbifossiella limnaea</name>
    <dbReference type="NCBI Taxonomy" id="2528023"/>
    <lineage>
        <taxon>Bacteria</taxon>
        <taxon>Pseudomonadati</taxon>
        <taxon>Planctomycetota</taxon>
        <taxon>Planctomycetia</taxon>
        <taxon>Gemmatales</taxon>
        <taxon>Gemmataceae</taxon>
        <taxon>Urbifossiella</taxon>
    </lineage>
</organism>
<dbReference type="PANTHER" id="PTHR20883:SF48">
    <property type="entry name" value="ECTOINE DIOXYGENASE"/>
    <property type="match status" value="1"/>
</dbReference>
<name>A0A517XV95_9BACT</name>
<dbReference type="GO" id="GO:0016706">
    <property type="term" value="F:2-oxoglutarate-dependent dioxygenase activity"/>
    <property type="evidence" value="ECO:0007669"/>
    <property type="project" value="UniProtKB-ARBA"/>
</dbReference>
<dbReference type="InterPro" id="IPR008775">
    <property type="entry name" value="Phytyl_CoA_dOase-like"/>
</dbReference>
<evidence type="ECO:0000313" key="3">
    <source>
        <dbReference type="Proteomes" id="UP000319576"/>
    </source>
</evidence>
<dbReference type="PANTHER" id="PTHR20883">
    <property type="entry name" value="PHYTANOYL-COA DIOXYGENASE DOMAIN CONTAINING 1"/>
    <property type="match status" value="1"/>
</dbReference>
<keyword evidence="2" id="KW-0560">Oxidoreductase</keyword>
<sequence>MTTLAADGFVLLPAVFDAAAVADVRAACDTALSRHAGDPAILADPTGAVSGARDLFRLWPGAAELARAPALRDALIAALGAGAGVVRGLYFDKPPGHGWALPWHKDYTVAVRAHGPLGRFRKPTTKAGIPHLEAPTELLSRMLTARVHLDDMTDENGPLRVVPGSHRFDRTAADEPRPPVVVHCRAGDVLLMRPLLTHASGHADAATARHRRIVHLECAPAGALEDGYEWREFLDLS</sequence>
<protein>
    <submittedName>
        <fullName evidence="2">Phytanoyl-CoA dioxygenase (PhyH)</fullName>
    </submittedName>
</protein>
<dbReference type="Pfam" id="PF05721">
    <property type="entry name" value="PhyH"/>
    <property type="match status" value="1"/>
</dbReference>
<evidence type="ECO:0000313" key="2">
    <source>
        <dbReference type="EMBL" id="QDU21432.1"/>
    </source>
</evidence>
<comment type="cofactor">
    <cofactor evidence="1">
        <name>Fe(2+)</name>
        <dbReference type="ChEBI" id="CHEBI:29033"/>
    </cofactor>
</comment>
<dbReference type="Gene3D" id="2.60.120.620">
    <property type="entry name" value="q2cbj1_9rhob like domain"/>
    <property type="match status" value="1"/>
</dbReference>
<dbReference type="OrthoDB" id="9791262at2"/>
<proteinExistence type="predicted"/>
<dbReference type="EMBL" id="CP036273">
    <property type="protein sequence ID" value="QDU21432.1"/>
    <property type="molecule type" value="Genomic_DNA"/>
</dbReference>
<reference evidence="2 3" key="1">
    <citation type="submission" date="2019-02" db="EMBL/GenBank/DDBJ databases">
        <title>Deep-cultivation of Planctomycetes and their phenomic and genomic characterization uncovers novel biology.</title>
        <authorList>
            <person name="Wiegand S."/>
            <person name="Jogler M."/>
            <person name="Boedeker C."/>
            <person name="Pinto D."/>
            <person name="Vollmers J."/>
            <person name="Rivas-Marin E."/>
            <person name="Kohn T."/>
            <person name="Peeters S.H."/>
            <person name="Heuer A."/>
            <person name="Rast P."/>
            <person name="Oberbeckmann S."/>
            <person name="Bunk B."/>
            <person name="Jeske O."/>
            <person name="Meyerdierks A."/>
            <person name="Storesund J.E."/>
            <person name="Kallscheuer N."/>
            <person name="Luecker S."/>
            <person name="Lage O.M."/>
            <person name="Pohl T."/>
            <person name="Merkel B.J."/>
            <person name="Hornburger P."/>
            <person name="Mueller R.-W."/>
            <person name="Bruemmer F."/>
            <person name="Labrenz M."/>
            <person name="Spormann A.M."/>
            <person name="Op den Camp H."/>
            <person name="Overmann J."/>
            <person name="Amann R."/>
            <person name="Jetten M.S.M."/>
            <person name="Mascher T."/>
            <person name="Medema M.H."/>
            <person name="Devos D.P."/>
            <person name="Kaster A.-K."/>
            <person name="Ovreas L."/>
            <person name="Rohde M."/>
            <person name="Galperin M.Y."/>
            <person name="Jogler C."/>
        </authorList>
    </citation>
    <scope>NUCLEOTIDE SEQUENCE [LARGE SCALE GENOMIC DNA]</scope>
    <source>
        <strain evidence="2 3">ETA_A1</strain>
    </source>
</reference>
<dbReference type="GO" id="GO:0005506">
    <property type="term" value="F:iron ion binding"/>
    <property type="evidence" value="ECO:0007669"/>
    <property type="project" value="UniProtKB-ARBA"/>
</dbReference>
<dbReference type="AlphaFoldDB" id="A0A517XV95"/>
<accession>A0A517XV95</accession>
<dbReference type="Proteomes" id="UP000319576">
    <property type="component" value="Chromosome"/>
</dbReference>